<dbReference type="GO" id="GO:0000139">
    <property type="term" value="C:Golgi membrane"/>
    <property type="evidence" value="ECO:0007669"/>
    <property type="project" value="UniProtKB-SubCell"/>
</dbReference>
<reference evidence="12" key="1">
    <citation type="submission" date="2022-11" db="UniProtKB">
        <authorList>
            <consortium name="WormBaseParasite"/>
        </authorList>
    </citation>
    <scope>IDENTIFICATION</scope>
</reference>
<proteinExistence type="inferred from homology"/>
<keyword evidence="7" id="KW-1133">Transmembrane helix</keyword>
<keyword evidence="9" id="KW-0472">Membrane</keyword>
<keyword evidence="11" id="KW-1185">Reference proteome</keyword>
<keyword evidence="4" id="KW-0808">Transferase</keyword>
<evidence type="ECO:0000256" key="3">
    <source>
        <dbReference type="ARBA" id="ARBA00022676"/>
    </source>
</evidence>
<keyword evidence="3 10" id="KW-0328">Glycosyltransferase</keyword>
<dbReference type="Gene3D" id="3.90.550.50">
    <property type="match status" value="1"/>
</dbReference>
<dbReference type="InterPro" id="IPR002659">
    <property type="entry name" value="Glyco_trans_31"/>
</dbReference>
<keyword evidence="8 10" id="KW-0333">Golgi apparatus</keyword>
<protein>
    <recommendedName>
        <fullName evidence="10">Hexosyltransferase</fullName>
        <ecNumber evidence="10">2.4.1.-</ecNumber>
    </recommendedName>
</protein>
<dbReference type="PANTHER" id="PTHR11214:SF3">
    <property type="entry name" value="BETA-1,3-GALACTOSYLTRANSFERASE 6"/>
    <property type="match status" value="1"/>
</dbReference>
<name>A0A914YI53_9BILA</name>
<dbReference type="AlphaFoldDB" id="A0A914YI53"/>
<evidence type="ECO:0000256" key="1">
    <source>
        <dbReference type="ARBA" id="ARBA00004323"/>
    </source>
</evidence>
<dbReference type="GO" id="GO:0006493">
    <property type="term" value="P:protein O-linked glycosylation"/>
    <property type="evidence" value="ECO:0007669"/>
    <property type="project" value="TreeGrafter"/>
</dbReference>
<evidence type="ECO:0000313" key="11">
    <source>
        <dbReference type="Proteomes" id="UP000887577"/>
    </source>
</evidence>
<comment type="similarity">
    <text evidence="2 10">Belongs to the glycosyltransferase 31 family.</text>
</comment>
<dbReference type="Proteomes" id="UP000887577">
    <property type="component" value="Unplaced"/>
</dbReference>
<dbReference type="WBParaSite" id="PSU_v2.g20010.t1">
    <property type="protein sequence ID" value="PSU_v2.g20010.t1"/>
    <property type="gene ID" value="PSU_v2.g20010"/>
</dbReference>
<evidence type="ECO:0000256" key="2">
    <source>
        <dbReference type="ARBA" id="ARBA00008661"/>
    </source>
</evidence>
<sequence>MTHKFFIGEVQNKRLKDALNRESWQFGDIVFTNIMDSYLNLTLKMNALYQWQQEYCPKIQYFLRADEDTVLDVHRFDHFFVATV</sequence>
<keyword evidence="5" id="KW-0812">Transmembrane</keyword>
<evidence type="ECO:0000256" key="7">
    <source>
        <dbReference type="ARBA" id="ARBA00022989"/>
    </source>
</evidence>
<dbReference type="GO" id="GO:0016758">
    <property type="term" value="F:hexosyltransferase activity"/>
    <property type="evidence" value="ECO:0007669"/>
    <property type="project" value="InterPro"/>
</dbReference>
<evidence type="ECO:0000256" key="4">
    <source>
        <dbReference type="ARBA" id="ARBA00022679"/>
    </source>
</evidence>
<evidence type="ECO:0000256" key="5">
    <source>
        <dbReference type="ARBA" id="ARBA00022692"/>
    </source>
</evidence>
<dbReference type="Pfam" id="PF01762">
    <property type="entry name" value="Galactosyl_T"/>
    <property type="match status" value="1"/>
</dbReference>
<evidence type="ECO:0000256" key="8">
    <source>
        <dbReference type="ARBA" id="ARBA00023034"/>
    </source>
</evidence>
<organism evidence="11 12">
    <name type="scientific">Panagrolaimus superbus</name>
    <dbReference type="NCBI Taxonomy" id="310955"/>
    <lineage>
        <taxon>Eukaryota</taxon>
        <taxon>Metazoa</taxon>
        <taxon>Ecdysozoa</taxon>
        <taxon>Nematoda</taxon>
        <taxon>Chromadorea</taxon>
        <taxon>Rhabditida</taxon>
        <taxon>Tylenchina</taxon>
        <taxon>Panagrolaimomorpha</taxon>
        <taxon>Panagrolaimoidea</taxon>
        <taxon>Panagrolaimidae</taxon>
        <taxon>Panagrolaimus</taxon>
    </lineage>
</organism>
<accession>A0A914YI53</accession>
<dbReference type="PANTHER" id="PTHR11214">
    <property type="entry name" value="BETA-1,3-N-ACETYLGLUCOSAMINYLTRANSFERASE"/>
    <property type="match status" value="1"/>
</dbReference>
<keyword evidence="6" id="KW-0735">Signal-anchor</keyword>
<evidence type="ECO:0000256" key="9">
    <source>
        <dbReference type="ARBA" id="ARBA00023136"/>
    </source>
</evidence>
<dbReference type="EC" id="2.4.1.-" evidence="10"/>
<evidence type="ECO:0000256" key="6">
    <source>
        <dbReference type="ARBA" id="ARBA00022968"/>
    </source>
</evidence>
<evidence type="ECO:0000313" key="12">
    <source>
        <dbReference type="WBParaSite" id="PSU_v2.g20010.t1"/>
    </source>
</evidence>
<evidence type="ECO:0000256" key="10">
    <source>
        <dbReference type="RuleBase" id="RU363063"/>
    </source>
</evidence>
<comment type="subcellular location">
    <subcellularLocation>
        <location evidence="1 10">Golgi apparatus membrane</location>
        <topology evidence="1 10">Single-pass type II membrane protein</topology>
    </subcellularLocation>
</comment>